<dbReference type="InterPro" id="IPR021076">
    <property type="entry name" value="Parvovirus_NS1_N"/>
</dbReference>
<evidence type="ECO:0000256" key="14">
    <source>
        <dbReference type="ARBA" id="ARBA00022806"/>
    </source>
</evidence>
<keyword evidence="8 25" id="KW-0235">DNA replication</keyword>
<dbReference type="Gene3D" id="3.40.1310.20">
    <property type="match status" value="1"/>
</dbReference>
<dbReference type="GO" id="GO:0003677">
    <property type="term" value="F:DNA binding"/>
    <property type="evidence" value="ECO:0007669"/>
    <property type="project" value="UniProtKB-UniRule"/>
</dbReference>
<evidence type="ECO:0000256" key="18">
    <source>
        <dbReference type="ARBA" id="ARBA00023109"/>
    </source>
</evidence>
<evidence type="ECO:0000256" key="8">
    <source>
        <dbReference type="ARBA" id="ARBA00022705"/>
    </source>
</evidence>
<comment type="similarity">
    <text evidence="3">Belongs to the parvoviruses initiator protein NS1 family.</text>
</comment>
<evidence type="ECO:0000256" key="17">
    <source>
        <dbReference type="ARBA" id="ARBA00023015"/>
    </source>
</evidence>
<evidence type="ECO:0000256" key="9">
    <source>
        <dbReference type="ARBA" id="ARBA00022722"/>
    </source>
</evidence>
<evidence type="ECO:0000256" key="1">
    <source>
        <dbReference type="ARBA" id="ARBA00001946"/>
    </source>
</evidence>
<dbReference type="GO" id="GO:0016787">
    <property type="term" value="F:hydrolase activity"/>
    <property type="evidence" value="ECO:0007669"/>
    <property type="project" value="UniProtKB-KW"/>
</dbReference>
<keyword evidence="14" id="KW-0347">Helicase</keyword>
<keyword evidence="15" id="KW-0067">ATP-binding</keyword>
<dbReference type="Pfam" id="PF12433">
    <property type="entry name" value="PV_NSP1"/>
    <property type="match status" value="1"/>
</dbReference>
<dbReference type="Gene3D" id="3.40.50.300">
    <property type="entry name" value="P-loop containing nucleotide triphosphate hydrolases"/>
    <property type="match status" value="1"/>
</dbReference>
<evidence type="ECO:0000256" key="16">
    <source>
        <dbReference type="ARBA" id="ARBA00022842"/>
    </source>
</evidence>
<keyword evidence="6 25" id="KW-1048">Host nucleus</keyword>
<keyword evidence="12 25" id="KW-0255">Endonuclease</keyword>
<evidence type="ECO:0000256" key="2">
    <source>
        <dbReference type="ARBA" id="ARBA00004147"/>
    </source>
</evidence>
<evidence type="ECO:0000256" key="6">
    <source>
        <dbReference type="ARBA" id="ARBA00022562"/>
    </source>
</evidence>
<protein>
    <recommendedName>
        <fullName evidence="5">Initiator protein NS1</fullName>
        <ecNumber evidence="4">3.6.4.12</ecNumber>
    </recommendedName>
    <alternativeName>
        <fullName evidence="23">Non-structural protein NS1</fullName>
    </alternativeName>
</protein>
<feature type="domain" description="PV NS1-Nuc" evidence="28">
    <location>
        <begin position="13"/>
        <end position="271"/>
    </location>
</feature>
<comment type="catalytic activity">
    <reaction evidence="24">
        <text>ATP + H2O = ADP + phosphate + H(+)</text>
        <dbReference type="Rhea" id="RHEA:13065"/>
        <dbReference type="ChEBI" id="CHEBI:15377"/>
        <dbReference type="ChEBI" id="CHEBI:15378"/>
        <dbReference type="ChEBI" id="CHEBI:30616"/>
        <dbReference type="ChEBI" id="CHEBI:43474"/>
        <dbReference type="ChEBI" id="CHEBI:456216"/>
        <dbReference type="EC" id="3.6.4.12"/>
    </reaction>
</comment>
<dbReference type="GO" id="GO:0004519">
    <property type="term" value="F:endonuclease activity"/>
    <property type="evidence" value="ECO:0007669"/>
    <property type="project" value="UniProtKB-UniRule"/>
</dbReference>
<feature type="region of interest" description="Disordered" evidence="26">
    <location>
        <begin position="628"/>
        <end position="658"/>
    </location>
</feature>
<dbReference type="RefSeq" id="YP_010805180.1">
    <property type="nucleotide sequence ID" value="NC_077112.1"/>
</dbReference>
<dbReference type="GO" id="GO:0046872">
    <property type="term" value="F:metal ion binding"/>
    <property type="evidence" value="ECO:0007669"/>
    <property type="project" value="UniProtKB-KW"/>
</dbReference>
<evidence type="ECO:0000256" key="23">
    <source>
        <dbReference type="ARBA" id="ARBA00032999"/>
    </source>
</evidence>
<accession>A0AAX1PBY5</accession>
<evidence type="ECO:0000259" key="27">
    <source>
        <dbReference type="PROSITE" id="PS51206"/>
    </source>
</evidence>
<dbReference type="PROSITE" id="PS51206">
    <property type="entry name" value="SF3_HELICASE_1"/>
    <property type="match status" value="1"/>
</dbReference>
<sequence length="658" mass="74954">MAQAQVDAYMDMETEDAYSKLQDQRDKQCLSFVFSVPQTTLVSQEGTPQETRTDVHWPSFCKQPTDQPLREVIKNNQEELTTREEDAGEPMEMDEIIERSAAFLMGNVQRAMFELFQSKGWEPESLTWFLQVEFSRDKKLHCHMLLHHEELKSVQGKWIQKFLAEKWSKYMLMCCSQKLGLEERITMRRQLEFHGVDLLTYKHKQTRKAYCRTVDFLEMLSRYFLKKKPVNEDKEQFGFILSADNTLSINGLTYSLRLGLAQRLERLLASKRKADQSGSTGDVAATVITAQENKKRRVETAKEVNIKDTVSTLFDARVCSEEEWMLKDSDSYIHFISQPGGEALVKNILNIATLRLSREMTAYMLIAEKAPTIYTEQEFKDTKVYRIFERNNMNPLKVIQAIMCCLNRQLGKQNTILFHGPATTGKSIIAQTLCKLVGNTGCYNPANQNFPFNDCTNKNVIWVEEAGNLGPQVNQFKALMSGQTVRIDQKGKGSKPIEPTPLVMTTNENIDQVRIGCELRPEHSEPIRDRCVNIYLWHKLPGTFGLIDDEEWPRIFKTMESQDYQPTMASYCAKWGTTPTWAEQWGDPAIKEPLFTGSETSLLKTPEDQESELDAALAELLNNLDTGTVAGFPETLPEEGLVTTHSSTGGADGTSEQA</sequence>
<keyword evidence="10" id="KW-0479">Metal-binding</keyword>
<evidence type="ECO:0000313" key="30">
    <source>
        <dbReference type="Proteomes" id="UP001157409"/>
    </source>
</evidence>
<evidence type="ECO:0000256" key="24">
    <source>
        <dbReference type="ARBA" id="ARBA00047995"/>
    </source>
</evidence>
<dbReference type="InterPro" id="IPR014015">
    <property type="entry name" value="Helicase_SF3_DNA-vir"/>
</dbReference>
<feature type="short sequence motif" description="RCR-2" evidence="25">
    <location>
        <begin position="141"/>
        <end position="143"/>
    </location>
</feature>
<keyword evidence="7" id="KW-1188">Viral release from host cell</keyword>
<dbReference type="InterPro" id="IPR027417">
    <property type="entry name" value="P-loop_NTPase"/>
</dbReference>
<feature type="active site" description="For nuclease activity" evidence="25">
    <location>
        <position position="223"/>
    </location>
</feature>
<proteinExistence type="inferred from homology"/>
<evidence type="ECO:0000256" key="21">
    <source>
        <dbReference type="ARBA" id="ARBA00023163"/>
    </source>
</evidence>
<keyword evidence="20 25" id="KW-0238">DNA-binding</keyword>
<keyword evidence="30" id="KW-1185">Reference proteome</keyword>
<reference evidence="30" key="1">
    <citation type="journal article" date="2021" name="Viruses">
        <title>New Parvoviruses and Picornavirus in Tissues and Feces of Foals with Interstitial Pneumonia.</title>
        <authorList>
            <person name="Altan E."/>
            <person name="Hui A."/>
            <person name="Li Y."/>
            <person name="Pesavento P."/>
            <person name="Asin J."/>
            <person name="Crossley B."/>
            <person name="Deng X."/>
            <person name="Uzal F.A."/>
            <person name="Delwart E."/>
        </authorList>
    </citation>
    <scope>NUCLEOTIDE SEQUENCE [LARGE SCALE GENOMIC DNA]</scope>
</reference>
<feature type="compositionally biased region" description="Polar residues" evidence="26">
    <location>
        <begin position="643"/>
        <end position="658"/>
    </location>
</feature>
<dbReference type="EMBL" id="MW814911">
    <property type="protein sequence ID" value="QXQ21750.1"/>
    <property type="molecule type" value="Genomic_DNA"/>
</dbReference>
<dbReference type="GeneID" id="80544042"/>
<comment type="cofactor">
    <cofactor evidence="1">
        <name>Mg(2+)</name>
        <dbReference type="ChEBI" id="CHEBI:18420"/>
    </cofactor>
</comment>
<keyword evidence="11 25" id="KW-0547">Nucleotide-binding</keyword>
<comment type="subcellular location">
    <subcellularLocation>
        <location evidence="2 25">Host nucleus</location>
    </subcellularLocation>
</comment>
<dbReference type="EC" id="3.6.4.12" evidence="4"/>
<evidence type="ECO:0000256" key="10">
    <source>
        <dbReference type="ARBA" id="ARBA00022723"/>
    </source>
</evidence>
<dbReference type="Proteomes" id="UP001157409">
    <property type="component" value="Segment"/>
</dbReference>
<evidence type="ECO:0000256" key="22">
    <source>
        <dbReference type="ARBA" id="ARBA00023219"/>
    </source>
</evidence>
<dbReference type="Gene3D" id="1.10.10.950">
    <property type="match status" value="1"/>
</dbReference>
<evidence type="ECO:0000256" key="19">
    <source>
        <dbReference type="ARBA" id="ARBA00023124"/>
    </source>
</evidence>
<evidence type="ECO:0000256" key="5">
    <source>
        <dbReference type="ARBA" id="ARBA00020731"/>
    </source>
</evidence>
<feature type="short sequence motif" description="RCR-3" evidence="25">
    <location>
        <begin position="223"/>
        <end position="227"/>
    </location>
</feature>
<evidence type="ECO:0000313" key="29">
    <source>
        <dbReference type="EMBL" id="QXQ21750.1"/>
    </source>
</evidence>
<evidence type="ECO:0000256" key="12">
    <source>
        <dbReference type="ARBA" id="ARBA00022759"/>
    </source>
</evidence>
<dbReference type="GO" id="GO:0003678">
    <property type="term" value="F:DNA helicase activity"/>
    <property type="evidence" value="ECO:0007669"/>
    <property type="project" value="UniProtKB-EC"/>
</dbReference>
<evidence type="ECO:0000256" key="3">
    <source>
        <dbReference type="ARBA" id="ARBA00009826"/>
    </source>
</evidence>
<dbReference type="SUPFAM" id="SSF52540">
    <property type="entry name" value="P-loop containing nucleoside triphosphate hydrolases"/>
    <property type="match status" value="1"/>
</dbReference>
<name>A0AAX1PBY5_9VIRU</name>
<dbReference type="GO" id="GO:0005524">
    <property type="term" value="F:ATP binding"/>
    <property type="evidence" value="ECO:0007669"/>
    <property type="project" value="UniProtKB-KW"/>
</dbReference>
<evidence type="ECO:0000256" key="26">
    <source>
        <dbReference type="SAM" id="MobiDB-lite"/>
    </source>
</evidence>
<dbReference type="PROSITE" id="PS52022">
    <property type="entry name" value="PV_NS1_NUC"/>
    <property type="match status" value="1"/>
</dbReference>
<dbReference type="KEGG" id="vg:80544042"/>
<evidence type="ECO:0000256" key="11">
    <source>
        <dbReference type="ARBA" id="ARBA00022741"/>
    </source>
</evidence>
<keyword evidence="17" id="KW-0805">Transcription regulation</keyword>
<evidence type="ECO:0000256" key="7">
    <source>
        <dbReference type="ARBA" id="ARBA00022612"/>
    </source>
</evidence>
<feature type="domain" description="SF3 helicase" evidence="27">
    <location>
        <begin position="394"/>
        <end position="549"/>
    </location>
</feature>
<keyword evidence="22" id="KW-0231">Viral genome packaging</keyword>
<dbReference type="InterPro" id="IPR001257">
    <property type="entry name" value="Parvovirus_NS1_helicase"/>
</dbReference>
<dbReference type="InterPro" id="IPR049901">
    <property type="entry name" value="PV_NS1-NUC"/>
</dbReference>
<keyword evidence="16" id="KW-0460">Magnesium</keyword>
<dbReference type="GO" id="GO:0042025">
    <property type="term" value="C:host cell nucleus"/>
    <property type="evidence" value="ECO:0007669"/>
    <property type="project" value="UniProtKB-SubCell"/>
</dbReference>
<dbReference type="GO" id="GO:0039693">
    <property type="term" value="P:viral DNA genome replication"/>
    <property type="evidence" value="ECO:0007669"/>
    <property type="project" value="UniProtKB-KW"/>
</dbReference>
<dbReference type="GO" id="GO:0006260">
    <property type="term" value="P:DNA replication"/>
    <property type="evidence" value="ECO:0007669"/>
    <property type="project" value="UniProtKB-UniRule"/>
</dbReference>
<keyword evidence="19 25" id="KW-0190">Covalent protein-DNA linkage</keyword>
<evidence type="ECO:0000259" key="28">
    <source>
        <dbReference type="PROSITE" id="PS52022"/>
    </source>
</evidence>
<keyword evidence="18" id="KW-1194">Viral DNA replication</keyword>
<evidence type="ECO:0000256" key="25">
    <source>
        <dbReference type="PROSITE-ProRule" id="PRU01366"/>
    </source>
</evidence>
<evidence type="ECO:0000256" key="13">
    <source>
        <dbReference type="ARBA" id="ARBA00022801"/>
    </source>
</evidence>
<evidence type="ECO:0000256" key="4">
    <source>
        <dbReference type="ARBA" id="ARBA00012551"/>
    </source>
</evidence>
<keyword evidence="21" id="KW-0804">Transcription</keyword>
<dbReference type="Pfam" id="PF01057">
    <property type="entry name" value="Parvo_NS1"/>
    <property type="match status" value="1"/>
</dbReference>
<evidence type="ECO:0000256" key="15">
    <source>
        <dbReference type="ARBA" id="ARBA00022840"/>
    </source>
</evidence>
<keyword evidence="13 25" id="KW-0378">Hydrolase</keyword>
<keyword evidence="9 25" id="KW-0540">Nuclease</keyword>
<organism evidence="29 30">
    <name type="scientific">Equine protoparvovirus</name>
    <dbReference type="NCBI Taxonomy" id="2860269"/>
    <lineage>
        <taxon>Viruses</taxon>
        <taxon>Monodnaviria</taxon>
        <taxon>Shotokuvirae</taxon>
        <taxon>Cossaviricota</taxon>
        <taxon>Quintoviricetes</taxon>
        <taxon>Piccovirales</taxon>
        <taxon>Parvoviridae</taxon>
        <taxon>Parvovirinae</taxon>
        <taxon>Protoparvovirus</taxon>
        <taxon>Protoparvovirus ungulate3</taxon>
    </lineage>
</organism>
<evidence type="ECO:0000256" key="20">
    <source>
        <dbReference type="ARBA" id="ARBA00023125"/>
    </source>
</evidence>